<keyword evidence="1" id="KW-0732">Signal</keyword>
<gene>
    <name evidence="3" type="ORF">J2W95_003286</name>
</gene>
<dbReference type="InterPro" id="IPR000866">
    <property type="entry name" value="AhpC/TSA"/>
</dbReference>
<dbReference type="Gene3D" id="3.40.30.10">
    <property type="entry name" value="Glutaredoxin"/>
    <property type="match status" value="1"/>
</dbReference>
<dbReference type="GO" id="GO:0016853">
    <property type="term" value="F:isomerase activity"/>
    <property type="evidence" value="ECO:0007669"/>
    <property type="project" value="UniProtKB-KW"/>
</dbReference>
<proteinExistence type="predicted"/>
<evidence type="ECO:0000259" key="2">
    <source>
        <dbReference type="Pfam" id="PF00578"/>
    </source>
</evidence>
<organism evidence="3 4">
    <name type="scientific">Flavobacterium granuli</name>
    <dbReference type="NCBI Taxonomy" id="280093"/>
    <lineage>
        <taxon>Bacteria</taxon>
        <taxon>Pseudomonadati</taxon>
        <taxon>Bacteroidota</taxon>
        <taxon>Flavobacteriia</taxon>
        <taxon>Flavobacteriales</taxon>
        <taxon>Flavobacteriaceae</taxon>
        <taxon>Flavobacterium</taxon>
    </lineage>
</organism>
<accession>A0ABU1S6L0</accession>
<dbReference type="SUPFAM" id="SSF52833">
    <property type="entry name" value="Thioredoxin-like"/>
    <property type="match status" value="1"/>
</dbReference>
<feature type="domain" description="Alkyl hydroperoxide reductase subunit C/ Thiol specific antioxidant" evidence="2">
    <location>
        <begin position="66"/>
        <end position="184"/>
    </location>
</feature>
<evidence type="ECO:0000256" key="1">
    <source>
        <dbReference type="SAM" id="SignalP"/>
    </source>
</evidence>
<evidence type="ECO:0000313" key="3">
    <source>
        <dbReference type="EMBL" id="MDR6846567.1"/>
    </source>
</evidence>
<comment type="caution">
    <text evidence="3">The sequence shown here is derived from an EMBL/GenBank/DDBJ whole genome shotgun (WGS) entry which is preliminary data.</text>
</comment>
<keyword evidence="3" id="KW-0413">Isomerase</keyword>
<dbReference type="Pfam" id="PF00578">
    <property type="entry name" value="AhpC-TSA"/>
    <property type="match status" value="1"/>
</dbReference>
<reference evidence="3 4" key="1">
    <citation type="submission" date="2023-07" db="EMBL/GenBank/DDBJ databases">
        <title>Sorghum-associated microbial communities from plants grown in Nebraska, USA.</title>
        <authorList>
            <person name="Schachtman D."/>
        </authorList>
    </citation>
    <scope>NUCLEOTIDE SEQUENCE [LARGE SCALE GENOMIC DNA]</scope>
    <source>
        <strain evidence="3 4">BE124</strain>
    </source>
</reference>
<name>A0ABU1S6L0_9FLAO</name>
<dbReference type="Proteomes" id="UP001261871">
    <property type="component" value="Unassembled WGS sequence"/>
</dbReference>
<sequence length="231" mass="26842">MRRFLLTLILSLSLTTSYCQDTITYLTDAIKENISPYKRASNSAYEKRNVEEGKKLFDSLVKNKLIGTKFDDFSLKVYKEKNVKINRISKPIFIITYASWCVIPKGEIPALNILAKEHRDDVQFIVVFWDKKNDLKKIAYKFSDNIKVCYANEYYSKDSHIVATIKHTLGFPTSIFIDENKKVVNIKHFEDKTKIKTPIKEAIISSYNYFSKDINENLMKSLSSKKSFTTN</sequence>
<dbReference type="RefSeq" id="WP_310008845.1">
    <property type="nucleotide sequence ID" value="NZ_JAVDTX010000008.1"/>
</dbReference>
<dbReference type="EMBL" id="JAVDTX010000008">
    <property type="protein sequence ID" value="MDR6846567.1"/>
    <property type="molecule type" value="Genomic_DNA"/>
</dbReference>
<keyword evidence="4" id="KW-1185">Reference proteome</keyword>
<feature type="chain" id="PRO_5046510541" evidence="1">
    <location>
        <begin position="20"/>
        <end position="231"/>
    </location>
</feature>
<evidence type="ECO:0000313" key="4">
    <source>
        <dbReference type="Proteomes" id="UP001261871"/>
    </source>
</evidence>
<dbReference type="InterPro" id="IPR036249">
    <property type="entry name" value="Thioredoxin-like_sf"/>
</dbReference>
<feature type="signal peptide" evidence="1">
    <location>
        <begin position="1"/>
        <end position="19"/>
    </location>
</feature>
<protein>
    <submittedName>
        <fullName evidence="3">Thiol-disulfide isomerase/thioredoxin</fullName>
    </submittedName>
</protein>